<organism evidence="1 2">
    <name type="scientific">Halorubrum californiense DSM 19288</name>
    <dbReference type="NCBI Taxonomy" id="1227465"/>
    <lineage>
        <taxon>Archaea</taxon>
        <taxon>Methanobacteriati</taxon>
        <taxon>Methanobacteriota</taxon>
        <taxon>Stenosarchaea group</taxon>
        <taxon>Halobacteria</taxon>
        <taxon>Halobacteriales</taxon>
        <taxon>Haloferacaceae</taxon>
        <taxon>Halorubrum</taxon>
    </lineage>
</organism>
<evidence type="ECO:0000313" key="1">
    <source>
        <dbReference type="EMBL" id="ELZ45910.1"/>
    </source>
</evidence>
<reference evidence="1 2" key="1">
    <citation type="journal article" date="2014" name="PLoS Genet.">
        <title>Phylogenetically driven sequencing of extremely halophilic archaea reveals strategies for static and dynamic osmo-response.</title>
        <authorList>
            <person name="Becker E.A."/>
            <person name="Seitzer P.M."/>
            <person name="Tritt A."/>
            <person name="Larsen D."/>
            <person name="Krusor M."/>
            <person name="Yao A.I."/>
            <person name="Wu D."/>
            <person name="Madern D."/>
            <person name="Eisen J.A."/>
            <person name="Darling A.E."/>
            <person name="Facciotti M.T."/>
        </authorList>
    </citation>
    <scope>NUCLEOTIDE SEQUENCE [LARGE SCALE GENOMIC DNA]</scope>
    <source>
        <strain evidence="1 2">DSM 19288</strain>
    </source>
</reference>
<evidence type="ECO:0000313" key="2">
    <source>
        <dbReference type="Proteomes" id="UP000011586"/>
    </source>
</evidence>
<name>M0EDT8_9EURY</name>
<protein>
    <submittedName>
        <fullName evidence="1">Uncharacterized protein</fullName>
    </submittedName>
</protein>
<dbReference type="AlphaFoldDB" id="M0EDT8"/>
<gene>
    <name evidence="1" type="ORF">C463_05750</name>
</gene>
<keyword evidence="2" id="KW-1185">Reference proteome</keyword>
<dbReference type="EMBL" id="AOJK01000025">
    <property type="protein sequence ID" value="ELZ45910.1"/>
    <property type="molecule type" value="Genomic_DNA"/>
</dbReference>
<sequence length="60" mass="7267">MEELMRRDSRQKIRSHVTTLLHRRWQILRNQRLIQSPLTSFESHLPKSLVPMGKKTKKLM</sequence>
<dbReference type="Proteomes" id="UP000011586">
    <property type="component" value="Unassembled WGS sequence"/>
</dbReference>
<proteinExistence type="predicted"/>
<accession>M0EDT8</accession>
<comment type="caution">
    <text evidence="1">The sequence shown here is derived from an EMBL/GenBank/DDBJ whole genome shotgun (WGS) entry which is preliminary data.</text>
</comment>